<sequence>MSDHAQFDIVIDSSGIQKEYLKDLYRYRELLYFFTWRDIIVRYKQTALGILWALFRPILNMSVFALVFGKIANLPSDGVNYPLFVLAAMLPWLLFAGCVIDTSNTLVNNAAMISKVYFPRMILPISNILVNFCDFIVTLLLLFILFLFSGALTTWTIVLLPIFISLNLILCLGISLWMAAVTVRFRDFRF</sequence>
<evidence type="ECO:0000256" key="3">
    <source>
        <dbReference type="ARBA" id="ARBA00022448"/>
    </source>
</evidence>
<reference evidence="10 11" key="1">
    <citation type="journal article" date="2014" name="Mol. Biol. Evol.">
        <title>Massive expansion of Ubiquitination-related gene families within the Chlamydiae.</title>
        <authorList>
            <person name="Domman D."/>
            <person name="Collingro A."/>
            <person name="Lagkouvardos I."/>
            <person name="Gehre L."/>
            <person name="Weinmaier T."/>
            <person name="Rattei T."/>
            <person name="Subtil A."/>
            <person name="Horn M."/>
        </authorList>
    </citation>
    <scope>NUCLEOTIDE SEQUENCE [LARGE SCALE GENOMIC DNA]</scope>
    <source>
        <strain evidence="10 11">EI2</strain>
    </source>
</reference>
<evidence type="ECO:0000256" key="2">
    <source>
        <dbReference type="ARBA" id="ARBA00007783"/>
    </source>
</evidence>
<feature type="transmembrane region" description="Helical" evidence="8">
    <location>
        <begin position="81"/>
        <end position="100"/>
    </location>
</feature>
<dbReference type="EMBL" id="JSAN01000016">
    <property type="protein sequence ID" value="KIC74023.1"/>
    <property type="molecule type" value="Genomic_DNA"/>
</dbReference>
<dbReference type="InterPro" id="IPR013525">
    <property type="entry name" value="ABC2_TM"/>
</dbReference>
<keyword evidence="7 8" id="KW-0472">Membrane</keyword>
<dbReference type="PANTHER" id="PTHR30413">
    <property type="entry name" value="INNER MEMBRANE TRANSPORT PERMEASE"/>
    <property type="match status" value="1"/>
</dbReference>
<evidence type="ECO:0000256" key="7">
    <source>
        <dbReference type="ARBA" id="ARBA00023136"/>
    </source>
</evidence>
<feature type="transmembrane region" description="Helical" evidence="8">
    <location>
        <begin position="47"/>
        <end position="69"/>
    </location>
</feature>
<evidence type="ECO:0000256" key="6">
    <source>
        <dbReference type="ARBA" id="ARBA00022989"/>
    </source>
</evidence>
<feature type="transmembrane region" description="Helical" evidence="8">
    <location>
        <begin position="121"/>
        <end position="148"/>
    </location>
</feature>
<evidence type="ECO:0000256" key="4">
    <source>
        <dbReference type="ARBA" id="ARBA00022475"/>
    </source>
</evidence>
<evidence type="ECO:0000313" key="11">
    <source>
        <dbReference type="Proteomes" id="UP000031465"/>
    </source>
</evidence>
<comment type="subcellular location">
    <subcellularLocation>
        <location evidence="1">Cell inner membrane</location>
        <topology evidence="1">Multi-pass membrane protein</topology>
    </subcellularLocation>
</comment>
<keyword evidence="3" id="KW-0813">Transport</keyword>
<gene>
    <name evidence="10" type="primary">rfbA</name>
    <name evidence="10" type="ORF">DB44_AR00060</name>
</gene>
<dbReference type="GO" id="GO:0140359">
    <property type="term" value="F:ABC-type transporter activity"/>
    <property type="evidence" value="ECO:0007669"/>
    <property type="project" value="InterPro"/>
</dbReference>
<name>A0A0C1HHC3_9BACT</name>
<feature type="transmembrane region" description="Helical" evidence="8">
    <location>
        <begin position="154"/>
        <end position="180"/>
    </location>
</feature>
<keyword evidence="4" id="KW-1003">Cell membrane</keyword>
<dbReference type="PATRIC" id="fig|362787.3.peg.213"/>
<dbReference type="GO" id="GO:0015920">
    <property type="term" value="P:lipopolysaccharide transport"/>
    <property type="evidence" value="ECO:0007669"/>
    <property type="project" value="TreeGrafter"/>
</dbReference>
<evidence type="ECO:0000256" key="8">
    <source>
        <dbReference type="SAM" id="Phobius"/>
    </source>
</evidence>
<dbReference type="PANTHER" id="PTHR30413:SF8">
    <property type="entry name" value="TRANSPORT PERMEASE PROTEIN"/>
    <property type="match status" value="1"/>
</dbReference>
<protein>
    <submittedName>
        <fullName evidence="10">O-antigen export system permease protein RfbA</fullName>
    </submittedName>
</protein>
<evidence type="ECO:0000259" key="9">
    <source>
        <dbReference type="Pfam" id="PF01061"/>
    </source>
</evidence>
<evidence type="ECO:0000256" key="1">
    <source>
        <dbReference type="ARBA" id="ARBA00004429"/>
    </source>
</evidence>
<comment type="similarity">
    <text evidence="2">Belongs to the ABC-2 integral membrane protein family.</text>
</comment>
<evidence type="ECO:0000313" key="10">
    <source>
        <dbReference type="EMBL" id="KIC74023.1"/>
    </source>
</evidence>
<organism evidence="10 11">
    <name type="scientific">Candidatus Protochlamydia amoebophila</name>
    <dbReference type="NCBI Taxonomy" id="362787"/>
    <lineage>
        <taxon>Bacteria</taxon>
        <taxon>Pseudomonadati</taxon>
        <taxon>Chlamydiota</taxon>
        <taxon>Chlamydiia</taxon>
        <taxon>Parachlamydiales</taxon>
        <taxon>Parachlamydiaceae</taxon>
        <taxon>Candidatus Protochlamydia</taxon>
    </lineage>
</organism>
<dbReference type="Pfam" id="PF01061">
    <property type="entry name" value="ABC2_membrane"/>
    <property type="match status" value="1"/>
</dbReference>
<accession>A0A0C1HHC3</accession>
<feature type="domain" description="ABC-2 type transporter transmembrane" evidence="9">
    <location>
        <begin position="31"/>
        <end position="188"/>
    </location>
</feature>
<proteinExistence type="inferred from homology"/>
<comment type="caution">
    <text evidence="10">The sequence shown here is derived from an EMBL/GenBank/DDBJ whole genome shotgun (WGS) entry which is preliminary data.</text>
</comment>
<keyword evidence="5 8" id="KW-0812">Transmembrane</keyword>
<dbReference type="GO" id="GO:0005886">
    <property type="term" value="C:plasma membrane"/>
    <property type="evidence" value="ECO:0007669"/>
    <property type="project" value="UniProtKB-SubCell"/>
</dbReference>
<keyword evidence="6 8" id="KW-1133">Transmembrane helix</keyword>
<evidence type="ECO:0000256" key="5">
    <source>
        <dbReference type="ARBA" id="ARBA00022692"/>
    </source>
</evidence>
<dbReference type="AlphaFoldDB" id="A0A0C1HHC3"/>
<dbReference type="Proteomes" id="UP000031465">
    <property type="component" value="Unassembled WGS sequence"/>
</dbReference>